<sequence length="677" mass="75754">MKVWEESLFWMLLPFFPLMASAAEHEEVVKHAIKLHRGKGATATQKKQWVLDSCRRLTGLLRQKSVVLNKLKSAIRAVERDTGLSDEEKLFQVHTFEIFQKELNESENSVFQAIYGLQRALQGDYRDVVNMKESSRQRLEALREAAIKEETEYVELLAAEKHQVEALKNMQHQNKSLSMLDEILEDVRKAADRLEEEIEEHAFDDNKSVKGVNFEAVLRVEEEEAGSKQNVTKREVEDGLGLSMLIDSQNNQYILTKPRDSTMPRADRHFIKDIVTIGILSLPCGWLCTTIGLPTMFGYIICGVLLGPSGLNSIKSIVQVETLGEFGVFFTLFLVGLEFSPEKLRKVWKVSLQGPCYMTLLMIAFGLLWGHLLRIRPTQSVFISTCLSLSSTPLVSRFLVGSARGDKEGDLDYSSVLLGMLVMQDVQLGLFIAVMPTLIQAGAGASSSLVMEVLRILLLIGQILFSLAAVFLLCLVIKTYLIGPYYRKLHVESKGNKEILVLGVSAFIFLMLTVTELLDVSMELGCFLAGALISSQGHMVTEEITAYIEPIRDFLAIIFFASIGLHVFPTFVMYELTVLLFLTLSVVVMKFVLAALVLSLILPKSSQYIKWIVSAGLAQVSEFSFVLGSRARRTGIISREVYLLILSVTTLSLLLAPVLWRAAVTKCVPRPERRSSL</sequence>
<keyword evidence="7" id="KW-0406">Ion transport</keyword>
<proteinExistence type="predicted"/>
<comment type="subcellular location">
    <subcellularLocation>
        <location evidence="1">Membrane</location>
        <topology evidence="1">Multi-pass membrane protein</topology>
    </subcellularLocation>
</comment>
<keyword evidence="6" id="KW-1133">Transmembrane helix</keyword>
<dbReference type="Gene3D" id="1.20.1530.20">
    <property type="match status" value="1"/>
</dbReference>
<dbReference type="CTD" id="55002"/>
<accession>A0A8B7UKI2</accession>
<dbReference type="InterPro" id="IPR045158">
    <property type="entry name" value="KEA4/5/6-like"/>
</dbReference>
<evidence type="ECO:0000256" key="1">
    <source>
        <dbReference type="ARBA" id="ARBA00004141"/>
    </source>
</evidence>
<protein>
    <submittedName>
        <fullName evidence="10">Transmembrane and coiled-coil domain-containing protein 3 isoform X2</fullName>
    </submittedName>
</protein>
<keyword evidence="3" id="KW-0050">Antiport</keyword>
<dbReference type="GO" id="GO:0015386">
    <property type="term" value="F:potassium:proton antiporter activity"/>
    <property type="evidence" value="ECO:0007669"/>
    <property type="project" value="InterPro"/>
</dbReference>
<dbReference type="Proteomes" id="UP001732720">
    <property type="component" value="Chromosome 10"/>
</dbReference>
<evidence type="ECO:0000256" key="2">
    <source>
        <dbReference type="ARBA" id="ARBA00022448"/>
    </source>
</evidence>
<dbReference type="OrthoDB" id="1654420at2759"/>
<evidence type="ECO:0000256" key="4">
    <source>
        <dbReference type="ARBA" id="ARBA00022692"/>
    </source>
</evidence>
<keyword evidence="9" id="KW-1185">Reference proteome</keyword>
<organism evidence="10">
    <name type="scientific">Castor canadensis</name>
    <name type="common">American beaver</name>
    <dbReference type="NCBI Taxonomy" id="51338"/>
    <lineage>
        <taxon>Eukaryota</taxon>
        <taxon>Metazoa</taxon>
        <taxon>Chordata</taxon>
        <taxon>Craniata</taxon>
        <taxon>Vertebrata</taxon>
        <taxon>Euteleostomi</taxon>
        <taxon>Mammalia</taxon>
        <taxon>Eutheria</taxon>
        <taxon>Euarchontoglires</taxon>
        <taxon>Glires</taxon>
        <taxon>Rodentia</taxon>
        <taxon>Castorimorpha</taxon>
        <taxon>Castoridae</taxon>
        <taxon>Castor</taxon>
    </lineage>
</organism>
<evidence type="ECO:0000313" key="10">
    <source>
        <dbReference type="RefSeq" id="XP_020020088.2"/>
    </source>
</evidence>
<dbReference type="GO" id="GO:0016020">
    <property type="term" value="C:membrane"/>
    <property type="evidence" value="ECO:0007669"/>
    <property type="project" value="UniProtKB-SubCell"/>
</dbReference>
<evidence type="ECO:0000256" key="8">
    <source>
        <dbReference type="ARBA" id="ARBA00023136"/>
    </source>
</evidence>
<keyword evidence="8" id="KW-0472">Membrane</keyword>
<dbReference type="Pfam" id="PF00999">
    <property type="entry name" value="Na_H_Exchanger"/>
    <property type="match status" value="1"/>
</dbReference>
<dbReference type="PANTHER" id="PTHR16254:SF14">
    <property type="entry name" value="TRANSMEMBRANE AND COILED-COIL DOMAIN-CONTAINING PROTEIN 3"/>
    <property type="match status" value="1"/>
</dbReference>
<name>A0A8B7UKI2_CASCN</name>
<evidence type="ECO:0000313" key="9">
    <source>
        <dbReference type="Proteomes" id="UP001732720"/>
    </source>
</evidence>
<dbReference type="RefSeq" id="XP_020020088.2">
    <property type="nucleotide sequence ID" value="XM_020164499.2"/>
</dbReference>
<dbReference type="PANTHER" id="PTHR16254">
    <property type="entry name" value="POTASSIUM/PROTON ANTIPORTER-RELATED"/>
    <property type="match status" value="1"/>
</dbReference>
<evidence type="ECO:0000256" key="7">
    <source>
        <dbReference type="ARBA" id="ARBA00023065"/>
    </source>
</evidence>
<evidence type="ECO:0000256" key="3">
    <source>
        <dbReference type="ARBA" id="ARBA00022449"/>
    </source>
</evidence>
<keyword evidence="4 10" id="KW-0812">Transmembrane</keyword>
<dbReference type="GeneID" id="109686935"/>
<keyword evidence="5" id="KW-0732">Signal</keyword>
<evidence type="ECO:0000256" key="5">
    <source>
        <dbReference type="ARBA" id="ARBA00022729"/>
    </source>
</evidence>
<reference evidence="10" key="1">
    <citation type="submission" date="2025-08" db="UniProtKB">
        <authorList>
            <consortium name="RefSeq"/>
        </authorList>
    </citation>
    <scope>IDENTIFICATION</scope>
</reference>
<evidence type="ECO:0000256" key="6">
    <source>
        <dbReference type="ARBA" id="ARBA00022989"/>
    </source>
</evidence>
<keyword evidence="2" id="KW-0813">Transport</keyword>
<dbReference type="KEGG" id="ccan:109686935"/>
<dbReference type="InterPro" id="IPR006153">
    <property type="entry name" value="Cation/H_exchanger_TM"/>
</dbReference>
<dbReference type="InterPro" id="IPR038770">
    <property type="entry name" value="Na+/solute_symporter_sf"/>
</dbReference>
<gene>
    <name evidence="10" type="primary">Tmco3</name>
</gene>